<feature type="domain" description="F-box" evidence="1">
    <location>
        <begin position="7"/>
        <end position="41"/>
    </location>
</feature>
<dbReference type="Gene3D" id="3.80.10.10">
    <property type="entry name" value="Ribonuclease Inhibitor"/>
    <property type="match status" value="1"/>
</dbReference>
<dbReference type="PROSITE" id="PS50181">
    <property type="entry name" value="FBOX"/>
    <property type="match status" value="1"/>
</dbReference>
<proteinExistence type="predicted"/>
<evidence type="ECO:0000259" key="1">
    <source>
        <dbReference type="PROSITE" id="PS50181"/>
    </source>
</evidence>
<dbReference type="InterPro" id="IPR032675">
    <property type="entry name" value="LRR_dom_sf"/>
</dbReference>
<keyword evidence="3" id="KW-1185">Reference proteome</keyword>
<dbReference type="InterPro" id="IPR036047">
    <property type="entry name" value="F-box-like_dom_sf"/>
</dbReference>
<dbReference type="OrthoDB" id="629734at2759"/>
<sequence>MKETSFSTTLDDLPGNILDDILVRLPIKEAVRTSILSTNWRYKWVSISKLILDGRSIPYSTSHDKLVSNVHQIPLSLLYKCHITEFRLSELRLNNTYCIDRRILYLSWAGVKSLNLDLYFNPYYKVPASLFSCQELNFLKLYRCKVKLPPSFIGFKSLKILNPLTVTVVDEELESLLRGCPLLERLVLENFADNYLNISNQNLKHLSIKGAVKDITLKNGGSLMYLRIELSSTVSNAVKELGQICNLEKVLGCAPAIKELRLSSYSLQVCLSKKDAVKPVENLADLRNLFDVSLNQIESARFYMVHGTDLEMGFIKYILGNSPVLKKMTVVPEKSLPNIAIKMTKELLQFERSSPQVKVVFQD</sequence>
<name>A0A7J7LFF7_9MAGN</name>
<dbReference type="SUPFAM" id="SSF81383">
    <property type="entry name" value="F-box domain"/>
    <property type="match status" value="1"/>
</dbReference>
<dbReference type="Pfam" id="PF00646">
    <property type="entry name" value="F-box"/>
    <property type="match status" value="1"/>
</dbReference>
<dbReference type="Pfam" id="PF24758">
    <property type="entry name" value="LRR_At5g56370"/>
    <property type="match status" value="1"/>
</dbReference>
<dbReference type="Proteomes" id="UP000541444">
    <property type="component" value="Unassembled WGS sequence"/>
</dbReference>
<accession>A0A7J7LFF7</accession>
<protein>
    <recommendedName>
        <fullName evidence="1">F-box domain-containing protein</fullName>
    </recommendedName>
</protein>
<dbReference type="AlphaFoldDB" id="A0A7J7LFF7"/>
<dbReference type="SUPFAM" id="SSF52047">
    <property type="entry name" value="RNI-like"/>
    <property type="match status" value="1"/>
</dbReference>
<dbReference type="PANTHER" id="PTHR31639">
    <property type="entry name" value="F-BOX PROTEIN-LIKE"/>
    <property type="match status" value="1"/>
</dbReference>
<dbReference type="Pfam" id="PF08387">
    <property type="entry name" value="FBD"/>
    <property type="match status" value="1"/>
</dbReference>
<evidence type="ECO:0000313" key="3">
    <source>
        <dbReference type="Proteomes" id="UP000541444"/>
    </source>
</evidence>
<evidence type="ECO:0000313" key="2">
    <source>
        <dbReference type="EMBL" id="KAF6141365.1"/>
    </source>
</evidence>
<dbReference type="InterPro" id="IPR001810">
    <property type="entry name" value="F-box_dom"/>
</dbReference>
<dbReference type="InterPro" id="IPR055411">
    <property type="entry name" value="LRR_FXL15/At3g58940/PEG3-like"/>
</dbReference>
<gene>
    <name evidence="2" type="ORF">GIB67_021181</name>
</gene>
<dbReference type="SMART" id="SM00579">
    <property type="entry name" value="FBD"/>
    <property type="match status" value="1"/>
</dbReference>
<organism evidence="2 3">
    <name type="scientific">Kingdonia uniflora</name>
    <dbReference type="NCBI Taxonomy" id="39325"/>
    <lineage>
        <taxon>Eukaryota</taxon>
        <taxon>Viridiplantae</taxon>
        <taxon>Streptophyta</taxon>
        <taxon>Embryophyta</taxon>
        <taxon>Tracheophyta</taxon>
        <taxon>Spermatophyta</taxon>
        <taxon>Magnoliopsida</taxon>
        <taxon>Ranunculales</taxon>
        <taxon>Circaeasteraceae</taxon>
        <taxon>Kingdonia</taxon>
    </lineage>
</organism>
<dbReference type="PANTHER" id="PTHR31639:SF237">
    <property type="entry name" value="F-BOX DOMAIN-CONTAINING PROTEIN"/>
    <property type="match status" value="1"/>
</dbReference>
<dbReference type="InterPro" id="IPR006566">
    <property type="entry name" value="FBD"/>
</dbReference>
<comment type="caution">
    <text evidence="2">The sequence shown here is derived from an EMBL/GenBank/DDBJ whole genome shotgun (WGS) entry which is preliminary data.</text>
</comment>
<dbReference type="EMBL" id="JACGCM010002327">
    <property type="protein sequence ID" value="KAF6141365.1"/>
    <property type="molecule type" value="Genomic_DNA"/>
</dbReference>
<reference evidence="2 3" key="1">
    <citation type="journal article" date="2020" name="IScience">
        <title>Genome Sequencing of the Endangered Kingdonia uniflora (Circaeasteraceae, Ranunculales) Reveals Potential Mechanisms of Evolutionary Specialization.</title>
        <authorList>
            <person name="Sun Y."/>
            <person name="Deng T."/>
            <person name="Zhang A."/>
            <person name="Moore M.J."/>
            <person name="Landis J.B."/>
            <person name="Lin N."/>
            <person name="Zhang H."/>
            <person name="Zhang X."/>
            <person name="Huang J."/>
            <person name="Zhang X."/>
            <person name="Sun H."/>
            <person name="Wang H."/>
        </authorList>
    </citation>
    <scope>NUCLEOTIDE SEQUENCE [LARGE SCALE GENOMIC DNA]</scope>
    <source>
        <strain evidence="2">TB1705</strain>
        <tissue evidence="2">Leaf</tissue>
    </source>
</reference>